<dbReference type="SUPFAM" id="SSF69318">
    <property type="entry name" value="Integrin alpha N-terminal domain"/>
    <property type="match status" value="1"/>
</dbReference>
<dbReference type="Gene3D" id="2.130.10.130">
    <property type="entry name" value="Integrin alpha, N-terminal"/>
    <property type="match status" value="1"/>
</dbReference>
<protein>
    <submittedName>
        <fullName evidence="3">Uncharacterized protein</fullName>
    </submittedName>
</protein>
<dbReference type="AlphaFoldDB" id="A0A815J0S1"/>
<organism evidence="3 4">
    <name type="scientific">Adineta ricciae</name>
    <name type="common">Rotifer</name>
    <dbReference type="NCBI Taxonomy" id="249248"/>
    <lineage>
        <taxon>Eukaryota</taxon>
        <taxon>Metazoa</taxon>
        <taxon>Spiralia</taxon>
        <taxon>Gnathifera</taxon>
        <taxon>Rotifera</taxon>
        <taxon>Eurotatoria</taxon>
        <taxon>Bdelloidea</taxon>
        <taxon>Adinetida</taxon>
        <taxon>Adinetidae</taxon>
        <taxon>Adineta</taxon>
    </lineage>
</organism>
<feature type="transmembrane region" description="Helical" evidence="2">
    <location>
        <begin position="42"/>
        <end position="62"/>
    </location>
</feature>
<sequence length="210" mass="23054">MASTKYELRERDDNNIPSSTTSKSCLNLQLIRKFRQYPIHSGIIVALSIIILVALITCITVFTKDRTSPTTLSLSTATTSSLSTLTTTTTTTTTTTVTMTTSTLTTQTTSSCNKFMRQMNYSTGAGSYPHSVSVVDIDQDGNIDIVVANKGTNNIGIFYNKSDAKFDTQVTYHTGNKPYYVSTGDFDGDRKVDIAVAHIYTSYTTKQKSR</sequence>
<evidence type="ECO:0000256" key="1">
    <source>
        <dbReference type="ARBA" id="ARBA00022729"/>
    </source>
</evidence>
<keyword evidence="2" id="KW-1133">Transmembrane helix</keyword>
<evidence type="ECO:0000313" key="3">
    <source>
        <dbReference type="EMBL" id="CAF1372813.1"/>
    </source>
</evidence>
<name>A0A815J0S1_ADIRI</name>
<dbReference type="Proteomes" id="UP000663852">
    <property type="component" value="Unassembled WGS sequence"/>
</dbReference>
<evidence type="ECO:0000256" key="2">
    <source>
        <dbReference type="SAM" id="Phobius"/>
    </source>
</evidence>
<dbReference type="PANTHER" id="PTHR46580">
    <property type="entry name" value="SENSOR KINASE-RELATED"/>
    <property type="match status" value="1"/>
</dbReference>
<keyword evidence="2" id="KW-0812">Transmembrane</keyword>
<evidence type="ECO:0000313" key="4">
    <source>
        <dbReference type="Proteomes" id="UP000663852"/>
    </source>
</evidence>
<dbReference type="Pfam" id="PF13517">
    <property type="entry name" value="FG-GAP_3"/>
    <property type="match status" value="1"/>
</dbReference>
<dbReference type="InterPro" id="IPR028994">
    <property type="entry name" value="Integrin_alpha_N"/>
</dbReference>
<keyword evidence="2" id="KW-0472">Membrane</keyword>
<accession>A0A815J0S1</accession>
<dbReference type="OrthoDB" id="10022113at2759"/>
<dbReference type="InterPro" id="IPR013517">
    <property type="entry name" value="FG-GAP"/>
</dbReference>
<proteinExistence type="predicted"/>
<dbReference type="EMBL" id="CAJNOJ010000289">
    <property type="protein sequence ID" value="CAF1372813.1"/>
    <property type="molecule type" value="Genomic_DNA"/>
</dbReference>
<gene>
    <name evidence="3" type="ORF">EDS130_LOCUS34476</name>
</gene>
<comment type="caution">
    <text evidence="3">The sequence shown here is derived from an EMBL/GenBank/DDBJ whole genome shotgun (WGS) entry which is preliminary data.</text>
</comment>
<keyword evidence="1" id="KW-0732">Signal</keyword>
<reference evidence="3" key="1">
    <citation type="submission" date="2021-02" db="EMBL/GenBank/DDBJ databases">
        <authorList>
            <person name="Nowell W R."/>
        </authorList>
    </citation>
    <scope>NUCLEOTIDE SEQUENCE</scope>
</reference>